<organism evidence="2 3">
    <name type="scientific">Stylosanthes scabra</name>
    <dbReference type="NCBI Taxonomy" id="79078"/>
    <lineage>
        <taxon>Eukaryota</taxon>
        <taxon>Viridiplantae</taxon>
        <taxon>Streptophyta</taxon>
        <taxon>Embryophyta</taxon>
        <taxon>Tracheophyta</taxon>
        <taxon>Spermatophyta</taxon>
        <taxon>Magnoliopsida</taxon>
        <taxon>eudicotyledons</taxon>
        <taxon>Gunneridae</taxon>
        <taxon>Pentapetalae</taxon>
        <taxon>rosids</taxon>
        <taxon>fabids</taxon>
        <taxon>Fabales</taxon>
        <taxon>Fabaceae</taxon>
        <taxon>Papilionoideae</taxon>
        <taxon>50 kb inversion clade</taxon>
        <taxon>dalbergioids sensu lato</taxon>
        <taxon>Dalbergieae</taxon>
        <taxon>Pterocarpus clade</taxon>
        <taxon>Stylosanthes</taxon>
    </lineage>
</organism>
<accession>A0ABU6SZN6</accession>
<evidence type="ECO:0000313" key="2">
    <source>
        <dbReference type="EMBL" id="MED6141491.1"/>
    </source>
</evidence>
<protein>
    <submittedName>
        <fullName evidence="2">Uncharacterized protein</fullName>
    </submittedName>
</protein>
<proteinExistence type="predicted"/>
<name>A0ABU6SZN6_9FABA</name>
<feature type="region of interest" description="Disordered" evidence="1">
    <location>
        <begin position="41"/>
        <end position="70"/>
    </location>
</feature>
<dbReference type="EMBL" id="JASCZI010063900">
    <property type="protein sequence ID" value="MED6141491.1"/>
    <property type="molecule type" value="Genomic_DNA"/>
</dbReference>
<dbReference type="Proteomes" id="UP001341840">
    <property type="component" value="Unassembled WGS sequence"/>
</dbReference>
<sequence>RWRNREEITENGRRGEEGPRRRLGGLPSPRRLLSWWRGETVAKSERERDEARERSKREKPREGGAHTAALRRRSVAGAHCRRCCFQALLRRAVLLSLPELFYSATSILCCFSATTKRSHCWINVEGEFADIIEGKPSFKNILQIKNGFSLRSSLKQGNEPRLDLDGDVLDGKVSKRFGDVVVACGSALEFPEVSVGVEDSVAKKVMEEEEEAVALGVVMEISLETLSRLAVMTSWTVQGWK</sequence>
<evidence type="ECO:0000256" key="1">
    <source>
        <dbReference type="SAM" id="MobiDB-lite"/>
    </source>
</evidence>
<feature type="compositionally biased region" description="Basic and acidic residues" evidence="1">
    <location>
        <begin position="1"/>
        <end position="20"/>
    </location>
</feature>
<feature type="compositionally biased region" description="Basic and acidic residues" evidence="1">
    <location>
        <begin position="41"/>
        <end position="64"/>
    </location>
</feature>
<comment type="caution">
    <text evidence="2">The sequence shown here is derived from an EMBL/GenBank/DDBJ whole genome shotgun (WGS) entry which is preliminary data.</text>
</comment>
<feature type="region of interest" description="Disordered" evidence="1">
    <location>
        <begin position="1"/>
        <end position="29"/>
    </location>
</feature>
<keyword evidence="3" id="KW-1185">Reference proteome</keyword>
<gene>
    <name evidence="2" type="ORF">PIB30_103956</name>
</gene>
<evidence type="ECO:0000313" key="3">
    <source>
        <dbReference type="Proteomes" id="UP001341840"/>
    </source>
</evidence>
<reference evidence="2 3" key="1">
    <citation type="journal article" date="2023" name="Plants (Basel)">
        <title>Bridging the Gap: Combining Genomics and Transcriptomics Approaches to Understand Stylosanthes scabra, an Orphan Legume from the Brazilian Caatinga.</title>
        <authorList>
            <person name="Ferreira-Neto J.R.C."/>
            <person name="da Silva M.D."/>
            <person name="Binneck E."/>
            <person name="de Melo N.F."/>
            <person name="da Silva R.H."/>
            <person name="de Melo A.L.T.M."/>
            <person name="Pandolfi V."/>
            <person name="Bustamante F.O."/>
            <person name="Brasileiro-Vidal A.C."/>
            <person name="Benko-Iseppon A.M."/>
        </authorList>
    </citation>
    <scope>NUCLEOTIDE SEQUENCE [LARGE SCALE GENOMIC DNA]</scope>
    <source>
        <tissue evidence="2">Leaves</tissue>
    </source>
</reference>
<feature type="non-terminal residue" evidence="2">
    <location>
        <position position="1"/>
    </location>
</feature>